<feature type="transmembrane region" description="Helical" evidence="1">
    <location>
        <begin position="21"/>
        <end position="41"/>
    </location>
</feature>
<accession>A0A2H0UJK3</accession>
<evidence type="ECO:0000256" key="1">
    <source>
        <dbReference type="SAM" id="Phobius"/>
    </source>
</evidence>
<comment type="caution">
    <text evidence="2">The sequence shown here is derived from an EMBL/GenBank/DDBJ whole genome shotgun (WGS) entry which is preliminary data.</text>
</comment>
<keyword evidence="1" id="KW-1133">Transmembrane helix</keyword>
<reference evidence="3" key="1">
    <citation type="submission" date="2017-09" db="EMBL/GenBank/DDBJ databases">
        <title>Depth-based differentiation of microbial function through sediment-hosted aquifers and enrichment of novel symbionts in the deep terrestrial subsurface.</title>
        <authorList>
            <person name="Probst A.J."/>
            <person name="Ladd B."/>
            <person name="Jarett J.K."/>
            <person name="Geller-Mcgrath D.E."/>
            <person name="Sieber C.M.K."/>
            <person name="Emerson J.B."/>
            <person name="Anantharaman K."/>
            <person name="Thomas B.C."/>
            <person name="Malmstrom R."/>
            <person name="Stieglmeier M."/>
            <person name="Klingl A."/>
            <person name="Woyke T."/>
            <person name="Ryan C.M."/>
            <person name="Banfield J.F."/>
        </authorList>
    </citation>
    <scope>NUCLEOTIDE SEQUENCE [LARGE SCALE GENOMIC DNA]</scope>
</reference>
<evidence type="ECO:0000313" key="3">
    <source>
        <dbReference type="Proteomes" id="UP000229612"/>
    </source>
</evidence>
<dbReference type="AlphaFoldDB" id="A0A2H0UJK3"/>
<proteinExistence type="predicted"/>
<sequence>MLKNRRLTISPNSENNSLRTKIILVVIGLVILSVLAGWLIGRSNKSTTTNSSNTTTQARSSNSASGADVKSLVSYTLPDAWSENTCSGSKGTVYIIPNGTSLNCSANPSAPIKAYVDSQSTTDCQQLMPANGQGIKKHVCISLYIGGHKSLKASTTYSSGSSYRTDTTISDYYINTGKGVVAIEYTYTSTNDFQAGFDQLATSVKVKG</sequence>
<gene>
    <name evidence="2" type="ORF">COU14_01990</name>
</gene>
<protein>
    <submittedName>
        <fullName evidence="2">Uncharacterized protein</fullName>
    </submittedName>
</protein>
<evidence type="ECO:0000313" key="2">
    <source>
        <dbReference type="EMBL" id="PIR85876.1"/>
    </source>
</evidence>
<organism evidence="2 3">
    <name type="scientific">Candidatus Kaiserbacteria bacterium CG10_big_fil_rev_8_21_14_0_10_44_10</name>
    <dbReference type="NCBI Taxonomy" id="1974606"/>
    <lineage>
        <taxon>Bacteria</taxon>
        <taxon>Candidatus Kaiseribacteriota</taxon>
    </lineage>
</organism>
<name>A0A2H0UJK3_9BACT</name>
<keyword evidence="1" id="KW-0812">Transmembrane</keyword>
<dbReference type="Proteomes" id="UP000229612">
    <property type="component" value="Unassembled WGS sequence"/>
</dbReference>
<keyword evidence="1" id="KW-0472">Membrane</keyword>
<dbReference type="EMBL" id="PFBG01000021">
    <property type="protein sequence ID" value="PIR85876.1"/>
    <property type="molecule type" value="Genomic_DNA"/>
</dbReference>